<organism evidence="1 2">
    <name type="scientific">Falsiroseomonas tokyonensis</name>
    <dbReference type="NCBI Taxonomy" id="430521"/>
    <lineage>
        <taxon>Bacteria</taxon>
        <taxon>Pseudomonadati</taxon>
        <taxon>Pseudomonadota</taxon>
        <taxon>Alphaproteobacteria</taxon>
        <taxon>Acetobacterales</taxon>
        <taxon>Roseomonadaceae</taxon>
        <taxon>Falsiroseomonas</taxon>
    </lineage>
</organism>
<evidence type="ECO:0000313" key="2">
    <source>
        <dbReference type="Proteomes" id="UP001595420"/>
    </source>
</evidence>
<dbReference type="Pfam" id="PF13481">
    <property type="entry name" value="AAA_25"/>
    <property type="match status" value="1"/>
</dbReference>
<protein>
    <submittedName>
        <fullName evidence="1">AAA family ATPase</fullName>
    </submittedName>
</protein>
<reference evidence="2" key="1">
    <citation type="journal article" date="2019" name="Int. J. Syst. Evol. Microbiol.">
        <title>The Global Catalogue of Microorganisms (GCM) 10K type strain sequencing project: providing services to taxonomists for standard genome sequencing and annotation.</title>
        <authorList>
            <consortium name="The Broad Institute Genomics Platform"/>
            <consortium name="The Broad Institute Genome Sequencing Center for Infectious Disease"/>
            <person name="Wu L."/>
            <person name="Ma J."/>
        </authorList>
    </citation>
    <scope>NUCLEOTIDE SEQUENCE [LARGE SCALE GENOMIC DNA]</scope>
    <source>
        <strain evidence="2">CGMCC 1.16855</strain>
    </source>
</reference>
<dbReference type="Proteomes" id="UP001595420">
    <property type="component" value="Unassembled WGS sequence"/>
</dbReference>
<comment type="caution">
    <text evidence="1">The sequence shown here is derived from an EMBL/GenBank/DDBJ whole genome shotgun (WGS) entry which is preliminary data.</text>
</comment>
<dbReference type="EMBL" id="JBHRSB010000006">
    <property type="protein sequence ID" value="MFC3002085.1"/>
    <property type="molecule type" value="Genomic_DNA"/>
</dbReference>
<evidence type="ECO:0000313" key="1">
    <source>
        <dbReference type="EMBL" id="MFC3002085.1"/>
    </source>
</evidence>
<gene>
    <name evidence="1" type="ORF">ACFOD3_19425</name>
</gene>
<name>A0ABV7C1K2_9PROT</name>
<accession>A0ABV7C1K2</accession>
<sequence length="374" mass="39608">MTVDAILARVNGPAMRPGKRLRVLSARTLMDAPPRSYLLDGLLAPRELSVHWGQPKCGKSFLLLRLAYGLALGVGMWGRAVPRPLRVLYLAAEGEGGIGNRLRALHDEMGDAGDAFAVIAQRMELGPPSTDLAEVIAAAKAHRADLVVVDTLARTFGAGNEDAAMDMGGFIAAMDVLREETGAHVAVIHHGAKDESSKTPRGSGALLGAADLVVKVAKGGARVDYAKDDADGADLAFDLRVVEIGKRPDGSAITTCLAVEGGGAVAPGKSRDAERRLSDANGLLLRALRDVVAGDDVEHVIPVPGMPRVAAVKRPALRAALMQAAWYRPDELREGVSDPGNAIERRGQTREHKALEALKAKSLAGFTREWAWLT</sequence>
<keyword evidence="2" id="KW-1185">Reference proteome</keyword>
<proteinExistence type="predicted"/>
<dbReference type="RefSeq" id="WP_216838170.1">
    <property type="nucleotide sequence ID" value="NZ_JAFNJS010000006.1"/>
</dbReference>